<protein>
    <submittedName>
        <fullName evidence="2">DNA-3-methyladenine glycosylase</fullName>
    </submittedName>
</protein>
<sequence length="197" mass="21845">MTRTDAPTDDRARCAWANGSPTMVRYHDEEWGRPAHDDRYLFEMLVLEGAQAGLSWSTVLNKRENYRAALDDFAVAKIAEYGQDKLDDLLTDAGIVRNRLKIASLVKNARGFLAVREEFGSFDAYLWQWTGGVPVVSRPGPGDPPLPRTELSDRISKDLKKRGFTFVGTTITYAYLQGTGVVDDHAAECWVAAAGTS</sequence>
<name>A0A1V4A761_9ACTN</name>
<dbReference type="InterPro" id="IPR005019">
    <property type="entry name" value="Adenine_glyco"/>
</dbReference>
<dbReference type="Gene3D" id="1.10.340.30">
    <property type="entry name" value="Hypothetical protein, domain 2"/>
    <property type="match status" value="1"/>
</dbReference>
<feature type="binding site" evidence="1">
    <location>
        <position position="185"/>
    </location>
    <ligand>
        <name>Zn(2+)</name>
        <dbReference type="ChEBI" id="CHEBI:29105"/>
    </ligand>
</feature>
<dbReference type="Pfam" id="PF03352">
    <property type="entry name" value="Adenine_glyco"/>
    <property type="match status" value="1"/>
</dbReference>
<accession>A0A1V4A761</accession>
<dbReference type="EMBL" id="MVFC01000015">
    <property type="protein sequence ID" value="OON77287.1"/>
    <property type="molecule type" value="Genomic_DNA"/>
</dbReference>
<evidence type="ECO:0000256" key="1">
    <source>
        <dbReference type="PIRSR" id="PIRSR605019-1"/>
    </source>
</evidence>
<proteinExistence type="predicted"/>
<feature type="binding site" evidence="1">
    <location>
        <position position="27"/>
    </location>
    <ligand>
        <name>Zn(2+)</name>
        <dbReference type="ChEBI" id="CHEBI:29105"/>
    </ligand>
</feature>
<dbReference type="STRING" id="83656.B1H18_18725"/>
<dbReference type="AlphaFoldDB" id="A0A1V4A761"/>
<comment type="caution">
    <text evidence="2">The sequence shown here is derived from an EMBL/GenBank/DDBJ whole genome shotgun (WGS) entry which is preliminary data.</text>
</comment>
<dbReference type="PANTHER" id="PTHR30037">
    <property type="entry name" value="DNA-3-METHYLADENINE GLYCOSYLASE 1"/>
    <property type="match status" value="1"/>
</dbReference>
<dbReference type="Proteomes" id="UP000190539">
    <property type="component" value="Unassembled WGS sequence"/>
</dbReference>
<organism evidence="2 3">
    <name type="scientific">Streptomyces tsukubensis</name>
    <dbReference type="NCBI Taxonomy" id="83656"/>
    <lineage>
        <taxon>Bacteria</taxon>
        <taxon>Bacillati</taxon>
        <taxon>Actinomycetota</taxon>
        <taxon>Actinomycetes</taxon>
        <taxon>Kitasatosporales</taxon>
        <taxon>Streptomycetaceae</taxon>
        <taxon>Streptomyces</taxon>
    </lineage>
</organism>
<evidence type="ECO:0000313" key="3">
    <source>
        <dbReference type="Proteomes" id="UP000190539"/>
    </source>
</evidence>
<keyword evidence="1" id="KW-0479">Metal-binding</keyword>
<gene>
    <name evidence="2" type="ORF">B1H18_18725</name>
</gene>
<dbReference type="InterPro" id="IPR011257">
    <property type="entry name" value="DNA_glycosylase"/>
</dbReference>
<keyword evidence="3" id="KW-1185">Reference proteome</keyword>
<dbReference type="OrthoDB" id="9807664at2"/>
<evidence type="ECO:0000313" key="2">
    <source>
        <dbReference type="EMBL" id="OON77287.1"/>
    </source>
</evidence>
<keyword evidence="1" id="KW-0862">Zinc</keyword>
<feature type="binding site" evidence="1">
    <location>
        <position position="189"/>
    </location>
    <ligand>
        <name>Zn(2+)</name>
        <dbReference type="ChEBI" id="CHEBI:29105"/>
    </ligand>
</feature>
<dbReference type="SUPFAM" id="SSF48150">
    <property type="entry name" value="DNA-glycosylase"/>
    <property type="match status" value="1"/>
</dbReference>
<feature type="binding site" evidence="1">
    <location>
        <position position="14"/>
    </location>
    <ligand>
        <name>Zn(2+)</name>
        <dbReference type="ChEBI" id="CHEBI:29105"/>
    </ligand>
</feature>
<dbReference type="GO" id="GO:0046872">
    <property type="term" value="F:metal ion binding"/>
    <property type="evidence" value="ECO:0007669"/>
    <property type="project" value="UniProtKB-KW"/>
</dbReference>
<dbReference type="GO" id="GO:0006284">
    <property type="term" value="P:base-excision repair"/>
    <property type="evidence" value="ECO:0007669"/>
    <property type="project" value="InterPro"/>
</dbReference>
<dbReference type="RefSeq" id="WP_077969318.1">
    <property type="nucleotide sequence ID" value="NZ_CP045178.1"/>
</dbReference>
<dbReference type="GO" id="GO:0008725">
    <property type="term" value="F:DNA-3-methyladenine glycosylase activity"/>
    <property type="evidence" value="ECO:0007669"/>
    <property type="project" value="InterPro"/>
</dbReference>
<dbReference type="PANTHER" id="PTHR30037:SF4">
    <property type="entry name" value="DNA-3-METHYLADENINE GLYCOSYLASE I"/>
    <property type="match status" value="1"/>
</dbReference>
<reference evidence="2 3" key="1">
    <citation type="submission" date="2017-02" db="EMBL/GenBank/DDBJ databases">
        <title>Draft Genome Sequence of Streptomyces tsukubaensis F601, a Producer of the immunosuppressant tacrolimus FK506.</title>
        <authorList>
            <person name="Zong G."/>
            <person name="Zhong C."/>
            <person name="Fu J."/>
            <person name="Qin R."/>
            <person name="Cao G."/>
        </authorList>
    </citation>
    <scope>NUCLEOTIDE SEQUENCE [LARGE SCALE GENOMIC DNA]</scope>
    <source>
        <strain evidence="2 3">F601</strain>
    </source>
</reference>
<dbReference type="InterPro" id="IPR052891">
    <property type="entry name" value="DNA-3mA_glycosylase"/>
</dbReference>